<dbReference type="PANTHER" id="PTHR12677">
    <property type="entry name" value="GOLGI APPARATUS MEMBRANE PROTEIN TVP38-RELATED"/>
    <property type="match status" value="1"/>
</dbReference>
<evidence type="ECO:0000256" key="6">
    <source>
        <dbReference type="RuleBase" id="RU366058"/>
    </source>
</evidence>
<reference evidence="8 9" key="1">
    <citation type="submission" date="2022-09" db="EMBL/GenBank/DDBJ databases">
        <authorList>
            <person name="Han X.L."/>
            <person name="Wang Q."/>
            <person name="Lu T."/>
        </authorList>
    </citation>
    <scope>NUCLEOTIDE SEQUENCE [LARGE SCALE GENOMIC DNA]</scope>
    <source>
        <strain evidence="8 9">WQ 127069</strain>
    </source>
</reference>
<feature type="transmembrane region" description="Helical" evidence="6">
    <location>
        <begin position="135"/>
        <end position="153"/>
    </location>
</feature>
<evidence type="ECO:0000313" key="9">
    <source>
        <dbReference type="Proteomes" id="UP001652445"/>
    </source>
</evidence>
<proteinExistence type="inferred from homology"/>
<keyword evidence="5 6" id="KW-0472">Membrane</keyword>
<evidence type="ECO:0000256" key="5">
    <source>
        <dbReference type="ARBA" id="ARBA00023136"/>
    </source>
</evidence>
<feature type="transmembrane region" description="Helical" evidence="6">
    <location>
        <begin position="36"/>
        <end position="69"/>
    </location>
</feature>
<keyword evidence="3 6" id="KW-0812">Transmembrane</keyword>
<dbReference type="PANTHER" id="PTHR12677:SF59">
    <property type="entry name" value="GOLGI APPARATUS MEMBRANE PROTEIN TVP38-RELATED"/>
    <property type="match status" value="1"/>
</dbReference>
<protein>
    <recommendedName>
        <fullName evidence="6">TVP38/TMEM64 family membrane protein</fullName>
    </recommendedName>
</protein>
<sequence length="195" mass="22211">MGKWNVQHVSDLLEAWGLWGHFLGALLAFVQPVVPFMPFVVVAGVNVLVFGLWLGFVVNYVMAVLGAITEFWLARNYGRAWVEKKIANHVYIQKFNKQIEYHGFIYITISRIIPVIPSFGINLGAAVMRVKTMDFVLGTIVGKLPMILLESFIGHDLLHFQHNKIRLLIMLGIFVFLLFVGHICKKKWLGSDERT</sequence>
<gene>
    <name evidence="8" type="ORF">OB236_24285</name>
</gene>
<evidence type="ECO:0000256" key="3">
    <source>
        <dbReference type="ARBA" id="ARBA00022692"/>
    </source>
</evidence>
<keyword evidence="9" id="KW-1185">Reference proteome</keyword>
<feature type="domain" description="VTT" evidence="7">
    <location>
        <begin position="38"/>
        <end position="155"/>
    </location>
</feature>
<dbReference type="Proteomes" id="UP001652445">
    <property type="component" value="Unassembled WGS sequence"/>
</dbReference>
<name>A0ABT2UMB7_9BACL</name>
<dbReference type="EMBL" id="JAOQIO010000094">
    <property type="protein sequence ID" value="MCU6795231.1"/>
    <property type="molecule type" value="Genomic_DNA"/>
</dbReference>
<feature type="transmembrane region" description="Helical" evidence="6">
    <location>
        <begin position="165"/>
        <end position="184"/>
    </location>
</feature>
<dbReference type="InterPro" id="IPR015414">
    <property type="entry name" value="TMEM64"/>
</dbReference>
<comment type="caution">
    <text evidence="8">The sequence shown here is derived from an EMBL/GenBank/DDBJ whole genome shotgun (WGS) entry which is preliminary data.</text>
</comment>
<evidence type="ECO:0000256" key="1">
    <source>
        <dbReference type="ARBA" id="ARBA00004651"/>
    </source>
</evidence>
<comment type="subcellular location">
    <subcellularLocation>
        <location evidence="1 6">Cell membrane</location>
        <topology evidence="1 6">Multi-pass membrane protein</topology>
    </subcellularLocation>
</comment>
<dbReference type="Pfam" id="PF09335">
    <property type="entry name" value="VTT_dom"/>
    <property type="match status" value="1"/>
</dbReference>
<evidence type="ECO:0000313" key="8">
    <source>
        <dbReference type="EMBL" id="MCU6795231.1"/>
    </source>
</evidence>
<comment type="caution">
    <text evidence="6">Lacks conserved residue(s) required for the propagation of feature annotation.</text>
</comment>
<dbReference type="RefSeq" id="WP_262686264.1">
    <property type="nucleotide sequence ID" value="NZ_JAOQIO010000094.1"/>
</dbReference>
<evidence type="ECO:0000256" key="2">
    <source>
        <dbReference type="ARBA" id="ARBA00022475"/>
    </source>
</evidence>
<keyword evidence="2 6" id="KW-1003">Cell membrane</keyword>
<comment type="similarity">
    <text evidence="6">Belongs to the TVP38/TMEM64 family.</text>
</comment>
<accession>A0ABT2UMB7</accession>
<keyword evidence="4 6" id="KW-1133">Transmembrane helix</keyword>
<evidence type="ECO:0000259" key="7">
    <source>
        <dbReference type="Pfam" id="PF09335"/>
    </source>
</evidence>
<evidence type="ECO:0000256" key="4">
    <source>
        <dbReference type="ARBA" id="ARBA00022989"/>
    </source>
</evidence>
<organism evidence="8 9">
    <name type="scientific">Paenibacillus baimaensis</name>
    <dbReference type="NCBI Taxonomy" id="2982185"/>
    <lineage>
        <taxon>Bacteria</taxon>
        <taxon>Bacillati</taxon>
        <taxon>Bacillota</taxon>
        <taxon>Bacilli</taxon>
        <taxon>Bacillales</taxon>
        <taxon>Paenibacillaceae</taxon>
        <taxon>Paenibacillus</taxon>
    </lineage>
</organism>
<dbReference type="InterPro" id="IPR032816">
    <property type="entry name" value="VTT_dom"/>
</dbReference>